<evidence type="ECO:0000313" key="2">
    <source>
        <dbReference type="Proteomes" id="UP000193560"/>
    </source>
</evidence>
<dbReference type="EMBL" id="MCGE01000050">
    <property type="protein sequence ID" value="ORZ04511.1"/>
    <property type="molecule type" value="Genomic_DNA"/>
</dbReference>
<proteinExistence type="predicted"/>
<reference evidence="1 2" key="1">
    <citation type="submission" date="2016-07" db="EMBL/GenBank/DDBJ databases">
        <title>Pervasive Adenine N6-methylation of Active Genes in Fungi.</title>
        <authorList>
            <consortium name="DOE Joint Genome Institute"/>
            <person name="Mondo S.J."/>
            <person name="Dannebaum R.O."/>
            <person name="Kuo R.C."/>
            <person name="Labutti K."/>
            <person name="Haridas S."/>
            <person name="Kuo A."/>
            <person name="Salamov A."/>
            <person name="Ahrendt S.R."/>
            <person name="Lipzen A."/>
            <person name="Sullivan W."/>
            <person name="Andreopoulos W.B."/>
            <person name="Clum A."/>
            <person name="Lindquist E."/>
            <person name="Daum C."/>
            <person name="Ramamoorthy G.K."/>
            <person name="Gryganskyi A."/>
            <person name="Culley D."/>
            <person name="Magnuson J.K."/>
            <person name="James T.Y."/>
            <person name="O'Malley M.A."/>
            <person name="Stajich J.E."/>
            <person name="Spatafora J.W."/>
            <person name="Visel A."/>
            <person name="Grigoriev I.V."/>
        </authorList>
    </citation>
    <scope>NUCLEOTIDE SEQUENCE [LARGE SCALE GENOMIC DNA]</scope>
    <source>
        <strain evidence="1 2">NRRL 1336</strain>
    </source>
</reference>
<gene>
    <name evidence="1" type="ORF">BCR42DRAFT_429196</name>
</gene>
<dbReference type="Proteomes" id="UP000193560">
    <property type="component" value="Unassembled WGS sequence"/>
</dbReference>
<name>A0A1X2HXC6_9FUNG</name>
<evidence type="ECO:0000313" key="1">
    <source>
        <dbReference type="EMBL" id="ORZ04511.1"/>
    </source>
</evidence>
<comment type="caution">
    <text evidence="1">The sequence shown here is derived from an EMBL/GenBank/DDBJ whole genome shotgun (WGS) entry which is preliminary data.</text>
</comment>
<sequence>MCRMEPTCSFRLFFFTVSSTSSIADLDILKSLPTNDYFKTTPSDDWSSSGFMLSGNNNKFTFDGRWHTQEFTEYSPTTKGSGQSQHWTH</sequence>
<dbReference type="AlphaFoldDB" id="A0A1X2HXC6"/>
<keyword evidence="2" id="KW-1185">Reference proteome</keyword>
<protein>
    <submittedName>
        <fullName evidence="1">Uncharacterized protein</fullName>
    </submittedName>
</protein>
<accession>A0A1X2HXC6</accession>
<organism evidence="1 2">
    <name type="scientific">Absidia repens</name>
    <dbReference type="NCBI Taxonomy" id="90262"/>
    <lineage>
        <taxon>Eukaryota</taxon>
        <taxon>Fungi</taxon>
        <taxon>Fungi incertae sedis</taxon>
        <taxon>Mucoromycota</taxon>
        <taxon>Mucoromycotina</taxon>
        <taxon>Mucoromycetes</taxon>
        <taxon>Mucorales</taxon>
        <taxon>Cunninghamellaceae</taxon>
        <taxon>Absidia</taxon>
    </lineage>
</organism>